<evidence type="ECO:0000313" key="2">
    <source>
        <dbReference type="EMBL" id="EFA75949.1"/>
    </source>
</evidence>
<comment type="caution">
    <text evidence="2">The sequence shown here is derived from an EMBL/GenBank/DDBJ whole genome shotgun (WGS) entry which is preliminary data.</text>
</comment>
<keyword evidence="1" id="KW-0472">Membrane</keyword>
<organism evidence="2 3">
    <name type="scientific">Heterostelium pallidum (strain ATCC 26659 / Pp 5 / PN500)</name>
    <name type="common">Cellular slime mold</name>
    <name type="synonym">Polysphondylium pallidum</name>
    <dbReference type="NCBI Taxonomy" id="670386"/>
    <lineage>
        <taxon>Eukaryota</taxon>
        <taxon>Amoebozoa</taxon>
        <taxon>Evosea</taxon>
        <taxon>Eumycetozoa</taxon>
        <taxon>Dictyostelia</taxon>
        <taxon>Acytosteliales</taxon>
        <taxon>Acytosteliaceae</taxon>
        <taxon>Heterostelium</taxon>
    </lineage>
</organism>
<accession>D3BRB7</accession>
<keyword evidence="3" id="KW-1185">Reference proteome</keyword>
<protein>
    <submittedName>
        <fullName evidence="2">Uncharacterized protein</fullName>
    </submittedName>
</protein>
<evidence type="ECO:0000256" key="1">
    <source>
        <dbReference type="SAM" id="Phobius"/>
    </source>
</evidence>
<keyword evidence="1" id="KW-1133">Transmembrane helix</keyword>
<reference evidence="2 3" key="1">
    <citation type="journal article" date="2011" name="Genome Res.">
        <title>Phylogeny-wide analysis of social amoeba genomes highlights ancient origins for complex intercellular communication.</title>
        <authorList>
            <person name="Heidel A.J."/>
            <person name="Lawal H.M."/>
            <person name="Felder M."/>
            <person name="Schilde C."/>
            <person name="Helps N.R."/>
            <person name="Tunggal B."/>
            <person name="Rivero F."/>
            <person name="John U."/>
            <person name="Schleicher M."/>
            <person name="Eichinger L."/>
            <person name="Platzer M."/>
            <person name="Noegel A.A."/>
            <person name="Schaap P."/>
            <person name="Gloeckner G."/>
        </authorList>
    </citation>
    <scope>NUCLEOTIDE SEQUENCE [LARGE SCALE GENOMIC DNA]</scope>
    <source>
        <strain evidence="3">ATCC 26659 / Pp 5 / PN500</strain>
    </source>
</reference>
<name>D3BRB7_HETP5</name>
<proteinExistence type="predicted"/>
<dbReference type="RefSeq" id="XP_020428083.1">
    <property type="nucleotide sequence ID" value="XM_020581296.1"/>
</dbReference>
<gene>
    <name evidence="2" type="ORF">PPL_10525</name>
</gene>
<dbReference type="AlphaFoldDB" id="D3BRB7"/>
<dbReference type="Proteomes" id="UP000001396">
    <property type="component" value="Unassembled WGS sequence"/>
</dbReference>
<sequence>MNCTKHLITKYSTLVHCHITSYSYNILSTRPEFNLNQTSIVRCSDLYLKYNIYICLLLLALLDSTCLMC</sequence>
<dbReference type="InParanoid" id="D3BRB7"/>
<evidence type="ECO:0000313" key="3">
    <source>
        <dbReference type="Proteomes" id="UP000001396"/>
    </source>
</evidence>
<keyword evidence="1" id="KW-0812">Transmembrane</keyword>
<dbReference type="GeneID" id="31365994"/>
<dbReference type="EMBL" id="ADBJ01000050">
    <property type="protein sequence ID" value="EFA75949.1"/>
    <property type="molecule type" value="Genomic_DNA"/>
</dbReference>
<feature type="transmembrane region" description="Helical" evidence="1">
    <location>
        <begin position="50"/>
        <end position="68"/>
    </location>
</feature>